<feature type="compositionally biased region" description="Acidic residues" evidence="1">
    <location>
        <begin position="368"/>
        <end position="378"/>
    </location>
</feature>
<name>A0AA36D0V1_9BILA</name>
<feature type="compositionally biased region" description="Basic and acidic residues" evidence="1">
    <location>
        <begin position="278"/>
        <end position="292"/>
    </location>
</feature>
<feature type="region of interest" description="Disordered" evidence="1">
    <location>
        <begin position="164"/>
        <end position="419"/>
    </location>
</feature>
<comment type="caution">
    <text evidence="2">The sequence shown here is derived from an EMBL/GenBank/DDBJ whole genome shotgun (WGS) entry which is preliminary data.</text>
</comment>
<evidence type="ECO:0000313" key="3">
    <source>
        <dbReference type="Proteomes" id="UP001177023"/>
    </source>
</evidence>
<keyword evidence="3" id="KW-1185">Reference proteome</keyword>
<feature type="compositionally biased region" description="Acidic residues" evidence="1">
    <location>
        <begin position="399"/>
        <end position="410"/>
    </location>
</feature>
<sequence length="419" mass="47165">MKPVLFSDDEDEATRDPIDYSYMLPTLSASTSTASPTPVAKKSEFDDMYTEMMRERMKPRDNLFTMMASPSKDGNDPYQIDAIVPPGVSKTPKSRPSVFERASLDEMTPTRMHINSPLVARTPAGLFTRRELRLQDIKNEATSDPTWSPITPGQMRAHIVRKLNGKGSPLDTPSPSRKANINDSTPEKTPPRSRPVRSCTVASRSTPLWRNVTGESSEDENVPIATVLRRLRSMKEKPERSKADGDGGERETNEPSSLVVTPKNRHTKKRPRRSAVNNERENAGPLRKDNRTTRKRRHPSVEQDQSDDDMTLSEVASRMKKSTDGTVERVEEEQVPEDAPLLPVADAQPSNSPQDIKRKRRRLVVVESSDESDDDDVPLVELLNRSRNNKSKKRRIESSESEQSDDDDVPLSEILNRSV</sequence>
<gene>
    <name evidence="2" type="ORF">MSPICULIGERA_LOCUS16030</name>
</gene>
<accession>A0AA36D0V1</accession>
<protein>
    <submittedName>
        <fullName evidence="2">Uncharacterized protein</fullName>
    </submittedName>
</protein>
<feature type="compositionally biased region" description="Basic residues" evidence="1">
    <location>
        <begin position="263"/>
        <end position="273"/>
    </location>
</feature>
<evidence type="ECO:0000313" key="2">
    <source>
        <dbReference type="EMBL" id="CAJ0577763.1"/>
    </source>
</evidence>
<organism evidence="2 3">
    <name type="scientific">Mesorhabditis spiculigera</name>
    <dbReference type="NCBI Taxonomy" id="96644"/>
    <lineage>
        <taxon>Eukaryota</taxon>
        <taxon>Metazoa</taxon>
        <taxon>Ecdysozoa</taxon>
        <taxon>Nematoda</taxon>
        <taxon>Chromadorea</taxon>
        <taxon>Rhabditida</taxon>
        <taxon>Rhabditina</taxon>
        <taxon>Rhabditomorpha</taxon>
        <taxon>Rhabditoidea</taxon>
        <taxon>Rhabditidae</taxon>
        <taxon>Mesorhabditinae</taxon>
        <taxon>Mesorhabditis</taxon>
    </lineage>
</organism>
<dbReference type="EMBL" id="CATQJA010002651">
    <property type="protein sequence ID" value="CAJ0577763.1"/>
    <property type="molecule type" value="Genomic_DNA"/>
</dbReference>
<feature type="compositionally biased region" description="Basic and acidic residues" evidence="1">
    <location>
        <begin position="233"/>
        <end position="253"/>
    </location>
</feature>
<dbReference type="Proteomes" id="UP001177023">
    <property type="component" value="Unassembled WGS sequence"/>
</dbReference>
<feature type="compositionally biased region" description="Polar residues" evidence="1">
    <location>
        <begin position="171"/>
        <end position="184"/>
    </location>
</feature>
<feature type="non-terminal residue" evidence="2">
    <location>
        <position position="419"/>
    </location>
</feature>
<dbReference type="AlphaFoldDB" id="A0AA36D0V1"/>
<evidence type="ECO:0000256" key="1">
    <source>
        <dbReference type="SAM" id="MobiDB-lite"/>
    </source>
</evidence>
<proteinExistence type="predicted"/>
<reference evidence="2" key="1">
    <citation type="submission" date="2023-06" db="EMBL/GenBank/DDBJ databases">
        <authorList>
            <person name="Delattre M."/>
        </authorList>
    </citation>
    <scope>NUCLEOTIDE SEQUENCE</scope>
    <source>
        <strain evidence="2">AF72</strain>
    </source>
</reference>